<keyword evidence="14" id="KW-1185">Reference proteome</keyword>
<feature type="transmembrane region" description="Helical" evidence="12">
    <location>
        <begin position="151"/>
        <end position="170"/>
    </location>
</feature>
<feature type="transmembrane region" description="Helical" evidence="12">
    <location>
        <begin position="232"/>
        <end position="250"/>
    </location>
</feature>
<feature type="transmembrane region" description="Helical" evidence="12">
    <location>
        <begin position="457"/>
        <end position="476"/>
    </location>
</feature>
<dbReference type="EMBL" id="PGFD01000003">
    <property type="protein sequence ID" value="PJJ63040.1"/>
    <property type="molecule type" value="Genomic_DNA"/>
</dbReference>
<dbReference type="AlphaFoldDB" id="A0A2M9BY97"/>
<evidence type="ECO:0000313" key="14">
    <source>
        <dbReference type="Proteomes" id="UP000228740"/>
    </source>
</evidence>
<evidence type="ECO:0000313" key="13">
    <source>
        <dbReference type="EMBL" id="PJJ63040.1"/>
    </source>
</evidence>
<keyword evidence="8" id="KW-0406">Ion transport</keyword>
<organism evidence="13 14">
    <name type="scientific">Chryseobacterium geocarposphaerae</name>
    <dbReference type="NCBI Taxonomy" id="1416776"/>
    <lineage>
        <taxon>Bacteria</taxon>
        <taxon>Pseudomonadati</taxon>
        <taxon>Bacteroidota</taxon>
        <taxon>Flavobacteriia</taxon>
        <taxon>Flavobacteriales</taxon>
        <taxon>Weeksellaceae</taxon>
        <taxon>Chryseobacterium group</taxon>
        <taxon>Chryseobacterium</taxon>
    </lineage>
</organism>
<dbReference type="InterPro" id="IPR051163">
    <property type="entry name" value="Sodium:Solute_Symporter_SSF"/>
</dbReference>
<evidence type="ECO:0000256" key="3">
    <source>
        <dbReference type="ARBA" id="ARBA00022448"/>
    </source>
</evidence>
<evidence type="ECO:0000256" key="2">
    <source>
        <dbReference type="ARBA" id="ARBA00006434"/>
    </source>
</evidence>
<feature type="transmembrane region" description="Helical" evidence="12">
    <location>
        <begin position="182"/>
        <end position="200"/>
    </location>
</feature>
<comment type="subcellular location">
    <subcellularLocation>
        <location evidence="1">Cell membrane</location>
        <topology evidence="1">Multi-pass membrane protein</topology>
    </subcellularLocation>
</comment>
<keyword evidence="9 12" id="KW-0472">Membrane</keyword>
<evidence type="ECO:0000256" key="8">
    <source>
        <dbReference type="ARBA" id="ARBA00023065"/>
    </source>
</evidence>
<dbReference type="Proteomes" id="UP000228740">
    <property type="component" value="Unassembled WGS sequence"/>
</dbReference>
<dbReference type="CDD" id="cd10326">
    <property type="entry name" value="SLC5sbd_NIS-like"/>
    <property type="match status" value="1"/>
</dbReference>
<feature type="transmembrane region" description="Helical" evidence="12">
    <location>
        <begin position="271"/>
        <end position="296"/>
    </location>
</feature>
<comment type="similarity">
    <text evidence="2 11">Belongs to the sodium:solute symporter (SSF) (TC 2.A.21) family.</text>
</comment>
<evidence type="ECO:0000256" key="5">
    <source>
        <dbReference type="ARBA" id="ARBA00022692"/>
    </source>
</evidence>
<feature type="transmembrane region" description="Helical" evidence="12">
    <location>
        <begin position="429"/>
        <end position="445"/>
    </location>
</feature>
<feature type="transmembrane region" description="Helical" evidence="12">
    <location>
        <begin position="6"/>
        <end position="22"/>
    </location>
</feature>
<keyword evidence="10" id="KW-0739">Sodium transport</keyword>
<dbReference type="PANTHER" id="PTHR42985:SF47">
    <property type="entry name" value="INTEGRAL MEMBRANE TRANSPORT PROTEIN"/>
    <property type="match status" value="1"/>
</dbReference>
<dbReference type="InterPro" id="IPR038377">
    <property type="entry name" value="Na/Glc_symporter_sf"/>
</dbReference>
<protein>
    <submittedName>
        <fullName evidence="13">Na+/proline symporter</fullName>
    </submittedName>
</protein>
<evidence type="ECO:0000256" key="6">
    <source>
        <dbReference type="ARBA" id="ARBA00022989"/>
    </source>
</evidence>
<gene>
    <name evidence="13" type="ORF">CLV73_3557</name>
</gene>
<name>A0A2M9BY97_9FLAO</name>
<keyword evidence="5 12" id="KW-0812">Transmembrane</keyword>
<feature type="transmembrane region" description="Helical" evidence="12">
    <location>
        <begin position="119"/>
        <end position="139"/>
    </location>
</feature>
<evidence type="ECO:0000256" key="9">
    <source>
        <dbReference type="ARBA" id="ARBA00023136"/>
    </source>
</evidence>
<dbReference type="GO" id="GO:0015293">
    <property type="term" value="F:symporter activity"/>
    <property type="evidence" value="ECO:0007669"/>
    <property type="project" value="TreeGrafter"/>
</dbReference>
<dbReference type="OrthoDB" id="891563at2"/>
<feature type="transmembrane region" description="Helical" evidence="12">
    <location>
        <begin position="72"/>
        <end position="98"/>
    </location>
</feature>
<evidence type="ECO:0000256" key="10">
    <source>
        <dbReference type="ARBA" id="ARBA00023201"/>
    </source>
</evidence>
<evidence type="ECO:0000256" key="7">
    <source>
        <dbReference type="ARBA" id="ARBA00023053"/>
    </source>
</evidence>
<dbReference type="RefSeq" id="WP_100378158.1">
    <property type="nucleotide sequence ID" value="NZ_PGFD01000003.1"/>
</dbReference>
<dbReference type="InterPro" id="IPR001734">
    <property type="entry name" value="Na/solute_symporter"/>
</dbReference>
<sequence>MSPIILLSIIIVYFALLLWVAYRTGKGSDNDSFFIGNRKSNWMLVAFGMIGTSLSGVTFVSVPGAVGNDKFAYLQITLGYLIGYIVIAYVLLPLYYRLKLTSIYGYLQQRMGQLSYKSGAWIFIVSRLVGATARLYLVVNILQVSILDSLGVPFIVTTLVILAMIILYTYEGGVKTIVWTDTLQTSCMLLGLIICTIYMLNHLGLNVGESFAAMNEKGYTKIFDFDPNQKSFFIKQILAGAFITITMTGIDQEMMQKSLSVTKLKDSQKNMVTLGFILLGVISLFLYMGGLLHLYGAQENVTSAGDQLFPNIALNHMPPFISIIFIIALISALFPSADGAMTALTSSLCIDIFGMKEKKDWDDKKKEKFRKNVHLLVALSFLIMVIIFKVINDNSMIGLILKLAGFTYGPLLGLFAFGIFTKYKVKDQLVPFICIAAPVISFFIDKYQETLFGEFKIGLELLIINGLLTFLGLWLIRKK</sequence>
<feature type="transmembrane region" description="Helical" evidence="12">
    <location>
        <begin position="397"/>
        <end position="417"/>
    </location>
</feature>
<evidence type="ECO:0000256" key="12">
    <source>
        <dbReference type="SAM" id="Phobius"/>
    </source>
</evidence>
<dbReference type="Gene3D" id="1.20.1730.10">
    <property type="entry name" value="Sodium/glucose cotransporter"/>
    <property type="match status" value="1"/>
</dbReference>
<feature type="transmembrane region" description="Helical" evidence="12">
    <location>
        <begin position="316"/>
        <end position="334"/>
    </location>
</feature>
<dbReference type="GO" id="GO:0005886">
    <property type="term" value="C:plasma membrane"/>
    <property type="evidence" value="ECO:0007669"/>
    <property type="project" value="UniProtKB-SubCell"/>
</dbReference>
<dbReference type="Pfam" id="PF00474">
    <property type="entry name" value="SSF"/>
    <property type="match status" value="1"/>
</dbReference>
<feature type="transmembrane region" description="Helical" evidence="12">
    <location>
        <begin position="42"/>
        <end position="66"/>
    </location>
</feature>
<proteinExistence type="inferred from homology"/>
<evidence type="ECO:0000256" key="1">
    <source>
        <dbReference type="ARBA" id="ARBA00004651"/>
    </source>
</evidence>
<dbReference type="PROSITE" id="PS50283">
    <property type="entry name" value="NA_SOLUT_SYMP_3"/>
    <property type="match status" value="1"/>
</dbReference>
<keyword evidence="4" id="KW-1003">Cell membrane</keyword>
<dbReference type="GO" id="GO:0006814">
    <property type="term" value="P:sodium ion transport"/>
    <property type="evidence" value="ECO:0007669"/>
    <property type="project" value="UniProtKB-KW"/>
</dbReference>
<reference evidence="13 14" key="1">
    <citation type="submission" date="2017-11" db="EMBL/GenBank/DDBJ databases">
        <title>Genomic Encyclopedia of Archaeal and Bacterial Type Strains, Phase II (KMG-II): From Individual Species to Whole Genera.</title>
        <authorList>
            <person name="Goeker M."/>
        </authorList>
    </citation>
    <scope>NUCLEOTIDE SEQUENCE [LARGE SCALE GENOMIC DNA]</scope>
    <source>
        <strain evidence="13 14">DSM 27617</strain>
    </source>
</reference>
<comment type="caution">
    <text evidence="13">The sequence shown here is derived from an EMBL/GenBank/DDBJ whole genome shotgun (WGS) entry which is preliminary data.</text>
</comment>
<dbReference type="PANTHER" id="PTHR42985">
    <property type="entry name" value="SODIUM-COUPLED MONOCARBOXYLATE TRANSPORTER"/>
    <property type="match status" value="1"/>
</dbReference>
<evidence type="ECO:0000256" key="4">
    <source>
        <dbReference type="ARBA" id="ARBA00022475"/>
    </source>
</evidence>
<keyword evidence="6 12" id="KW-1133">Transmembrane helix</keyword>
<keyword evidence="7" id="KW-0915">Sodium</keyword>
<evidence type="ECO:0000256" key="11">
    <source>
        <dbReference type="RuleBase" id="RU362091"/>
    </source>
</evidence>
<feature type="transmembrane region" description="Helical" evidence="12">
    <location>
        <begin position="373"/>
        <end position="391"/>
    </location>
</feature>
<accession>A0A2M9BY97</accession>
<keyword evidence="3" id="KW-0813">Transport</keyword>